<keyword evidence="2" id="KW-1185">Reference proteome</keyword>
<evidence type="ECO:0000313" key="1">
    <source>
        <dbReference type="EMBL" id="GEK21068.1"/>
    </source>
</evidence>
<evidence type="ECO:0000313" key="2">
    <source>
        <dbReference type="Proteomes" id="UP000321118"/>
    </source>
</evidence>
<dbReference type="OrthoDB" id="4823842at2"/>
<accession>A0A510V2I2</accession>
<protein>
    <submittedName>
        <fullName evidence="1">Uncharacterized protein</fullName>
    </submittedName>
</protein>
<dbReference type="EMBL" id="BJUB01000004">
    <property type="protein sequence ID" value="GEK21068.1"/>
    <property type="molecule type" value="Genomic_DNA"/>
</dbReference>
<dbReference type="Proteomes" id="UP000321118">
    <property type="component" value="Unassembled WGS sequence"/>
</dbReference>
<organism evidence="1 2">
    <name type="scientific">Cellulomonas xylanilytica</name>
    <dbReference type="NCBI Taxonomy" id="233583"/>
    <lineage>
        <taxon>Bacteria</taxon>
        <taxon>Bacillati</taxon>
        <taxon>Actinomycetota</taxon>
        <taxon>Actinomycetes</taxon>
        <taxon>Micrococcales</taxon>
        <taxon>Cellulomonadaceae</taxon>
        <taxon>Cellulomonas</taxon>
    </lineage>
</organism>
<sequence>MLTELESRLADVLGAALPAPFGGRVRRLGAPAPAGPGPVVRLGVQGWTPLEPDVFSTRPELGAGAPTLRRVVRLRVDIGLDVATDPPGDRLGELAGADALLYALQDPGVRTATALVAPGDQGFRLDSLELAPVGEQDDDPDVLVRAEGWFWPVGVPGQEGREIARALVREVRLPVRLLLGAALEAGGPEVTCDLVFGATGTLDVSAGPAVAAPFGAVALRVLDAGGGPGVGVLGADGSPSGSTVVAVVEGAGTTFTYTPPAAAAREHLVVLAHAGDGGDARTGMELARFELVTP</sequence>
<comment type="caution">
    <text evidence="1">The sequence shown here is derived from an EMBL/GenBank/DDBJ whole genome shotgun (WGS) entry which is preliminary data.</text>
</comment>
<gene>
    <name evidence="1" type="ORF">CXY01_15880</name>
</gene>
<dbReference type="AlphaFoldDB" id="A0A510V2I2"/>
<dbReference type="RefSeq" id="WP_146926839.1">
    <property type="nucleotide sequence ID" value="NZ_BJUB01000004.1"/>
</dbReference>
<proteinExistence type="predicted"/>
<reference evidence="1 2" key="1">
    <citation type="submission" date="2019-07" db="EMBL/GenBank/DDBJ databases">
        <title>Whole genome shotgun sequence of Cellulomonas xylanilytica NBRC 101102.</title>
        <authorList>
            <person name="Hosoyama A."/>
            <person name="Uohara A."/>
            <person name="Ohji S."/>
            <person name="Ichikawa N."/>
        </authorList>
    </citation>
    <scope>NUCLEOTIDE SEQUENCE [LARGE SCALE GENOMIC DNA]</scope>
    <source>
        <strain evidence="1 2">NBRC 101102</strain>
    </source>
</reference>
<name>A0A510V2I2_9CELL</name>